<sequence>MHIEAGHANDISNWNTLHRTLQGIRRHHNVPTRQRLPVTIGILRKLKNALRASHSLHPIDQLMMWSAFTIAFFGFLRVSEFTASSPTYYDTATTLLHADIHIDDNLCGLNVHIKASKSDLFRQGQTIVIAASDSSVCAVRAYHRYSANLRQSPAFQFTNGDYLTPQKLTHVLQIHLVQGGVPHITQFTSHSFRSGAATTAAAAGIPDWLIKCLGRWKSDAYQTYIKTPMKTLRKVPGIMVQHYLNN</sequence>
<protein>
    <submittedName>
        <fullName evidence="3">Uncharacterized protein LOC102807289</fullName>
    </submittedName>
</protein>
<organism evidence="2 3">
    <name type="scientific">Saccoglossus kowalevskii</name>
    <name type="common">Acorn worm</name>
    <dbReference type="NCBI Taxonomy" id="10224"/>
    <lineage>
        <taxon>Eukaryota</taxon>
        <taxon>Metazoa</taxon>
        <taxon>Hemichordata</taxon>
        <taxon>Enteropneusta</taxon>
        <taxon>Harrimaniidae</taxon>
        <taxon>Saccoglossus</taxon>
    </lineage>
</organism>
<gene>
    <name evidence="3" type="primary">LOC102807289</name>
</gene>
<dbReference type="Gene3D" id="1.10.443.10">
    <property type="entry name" value="Intergrase catalytic core"/>
    <property type="match status" value="1"/>
</dbReference>
<evidence type="ECO:0000313" key="3">
    <source>
        <dbReference type="RefSeq" id="XP_006811410.1"/>
    </source>
</evidence>
<evidence type="ECO:0000256" key="1">
    <source>
        <dbReference type="ARBA" id="ARBA00023172"/>
    </source>
</evidence>
<dbReference type="InterPro" id="IPR011010">
    <property type="entry name" value="DNA_brk_join_enz"/>
</dbReference>
<dbReference type="PANTHER" id="PTHR34605:SF3">
    <property type="entry name" value="P CELL-TYPE AGGLUTINATION PROTEIN MAP4-LIKE-RELATED"/>
    <property type="match status" value="1"/>
</dbReference>
<keyword evidence="1" id="KW-0233">DNA recombination</keyword>
<dbReference type="PANTHER" id="PTHR34605">
    <property type="entry name" value="PHAGE_INTEGRASE DOMAIN-CONTAINING PROTEIN"/>
    <property type="match status" value="1"/>
</dbReference>
<name>A0ABM0LUG9_SACKO</name>
<dbReference type="InterPro" id="IPR052925">
    <property type="entry name" value="Phage_Integrase-like_Recomb"/>
</dbReference>
<dbReference type="GeneID" id="102807289"/>
<keyword evidence="2" id="KW-1185">Reference proteome</keyword>
<dbReference type="InterPro" id="IPR013762">
    <property type="entry name" value="Integrase-like_cat_sf"/>
</dbReference>
<dbReference type="RefSeq" id="XP_006811410.1">
    <property type="nucleotide sequence ID" value="XM_006811347.1"/>
</dbReference>
<accession>A0ABM0LUG9</accession>
<dbReference type="SUPFAM" id="SSF56349">
    <property type="entry name" value="DNA breaking-rejoining enzymes"/>
    <property type="match status" value="1"/>
</dbReference>
<dbReference type="Proteomes" id="UP000694865">
    <property type="component" value="Unplaced"/>
</dbReference>
<reference evidence="3" key="1">
    <citation type="submission" date="2025-08" db="UniProtKB">
        <authorList>
            <consortium name="RefSeq"/>
        </authorList>
    </citation>
    <scope>IDENTIFICATION</scope>
    <source>
        <tissue evidence="3">Testes</tissue>
    </source>
</reference>
<proteinExistence type="predicted"/>
<evidence type="ECO:0000313" key="2">
    <source>
        <dbReference type="Proteomes" id="UP000694865"/>
    </source>
</evidence>